<dbReference type="PANTHER" id="PTHR43272:SF32">
    <property type="entry name" value="AMP-DEPENDENT SYNTHETASE_LIGASE DOMAIN-CONTAINING PROTEIN"/>
    <property type="match status" value="1"/>
</dbReference>
<dbReference type="InterPro" id="IPR020845">
    <property type="entry name" value="AMP-binding_CS"/>
</dbReference>
<comment type="catalytic activity">
    <reaction evidence="4">
        <text>a long-chain fatty acid + ATP + CoA = a long-chain fatty acyl-CoA + AMP + diphosphate</text>
        <dbReference type="Rhea" id="RHEA:15421"/>
        <dbReference type="ChEBI" id="CHEBI:30616"/>
        <dbReference type="ChEBI" id="CHEBI:33019"/>
        <dbReference type="ChEBI" id="CHEBI:57287"/>
        <dbReference type="ChEBI" id="CHEBI:57560"/>
        <dbReference type="ChEBI" id="CHEBI:83139"/>
        <dbReference type="ChEBI" id="CHEBI:456215"/>
        <dbReference type="EC" id="6.2.1.3"/>
    </reaction>
    <physiologicalReaction direction="left-to-right" evidence="4">
        <dbReference type="Rhea" id="RHEA:15422"/>
    </physiologicalReaction>
</comment>
<organism evidence="6 7">
    <name type="scientific">Undibacterium terreum</name>
    <dbReference type="NCBI Taxonomy" id="1224302"/>
    <lineage>
        <taxon>Bacteria</taxon>
        <taxon>Pseudomonadati</taxon>
        <taxon>Pseudomonadota</taxon>
        <taxon>Betaproteobacteria</taxon>
        <taxon>Burkholderiales</taxon>
        <taxon>Oxalobacteraceae</taxon>
        <taxon>Undibacterium</taxon>
    </lineage>
</organism>
<keyword evidence="1 6" id="KW-0436">Ligase</keyword>
<dbReference type="AlphaFoldDB" id="A0A916XGB9"/>
<dbReference type="GO" id="GO:0016020">
    <property type="term" value="C:membrane"/>
    <property type="evidence" value="ECO:0007669"/>
    <property type="project" value="TreeGrafter"/>
</dbReference>
<dbReference type="PANTHER" id="PTHR43272">
    <property type="entry name" value="LONG-CHAIN-FATTY-ACID--COA LIGASE"/>
    <property type="match status" value="1"/>
</dbReference>
<dbReference type="Pfam" id="PF23562">
    <property type="entry name" value="AMP-binding_C_3"/>
    <property type="match status" value="1"/>
</dbReference>
<keyword evidence="7" id="KW-1185">Reference proteome</keyword>
<dbReference type="SUPFAM" id="SSF56801">
    <property type="entry name" value="Acetyl-CoA synthetase-like"/>
    <property type="match status" value="1"/>
</dbReference>
<dbReference type="RefSeq" id="WP_188565408.1">
    <property type="nucleotide sequence ID" value="NZ_BMED01000001.1"/>
</dbReference>
<name>A0A916XGB9_9BURK</name>
<proteinExistence type="predicted"/>
<dbReference type="Proteomes" id="UP000637423">
    <property type="component" value="Unassembled WGS sequence"/>
</dbReference>
<sequence>MSSNAASIPFVSAPARFLATAKRLGTKPAYYIRDQTAWQPTSWADYSEQVQAAARALLALGVQKGDAVCILGFNRPEWVIIDIAAMMVGAVAAGIYWTSAAEEIEYIVNHSGCTVMLVENDAQYAKLAEQKHQMEKLQHMVLMRGTAATRPGQISWEHFLSMGTQDYVAELHQRLAAIQPQDLGTLIYTSGTTGPSKAVMLSHNNLCWATASLCNAVSSDENDRMISYLPLAHIAEQLGSIHNHIYAGYPVYFANSMESLGEHLREVKPTFFFGVPRVWEKMHATIAGKMAAATGIKAVLARWAMRTGRRWHAMDLAGQQPGAFLNWQKNKADKLIYSKIKEALGFQHARILISAAAPIALENLEFFSGLDLVIREVYGQSEDCGPTSISQPGHTRLGSVGKPLAGSEVKIAEDGEILVRGPHVFQGYMRRPEETAETLQDGWLHSGDLGHFDSDGYLYVTGRKKDLLITSGGKNISPANIEAALMSTPMIEHAIVCGDGKHFLTALLTLKADAVNAFAKEHGLQGDNLTQHPQILAEVQRAIDEANTHHARVAAIRKFTVLHQPLSVDTGELTATMKIKRKTVIERNKQVVAQMYETE</sequence>
<feature type="domain" description="AMP-dependent synthetase/ligase" evidence="5">
    <location>
        <begin position="20"/>
        <end position="428"/>
    </location>
</feature>
<gene>
    <name evidence="6" type="ORF">GCM10011396_16320</name>
</gene>
<keyword evidence="2" id="KW-0276">Fatty acid metabolism</keyword>
<dbReference type="InterPro" id="IPR045851">
    <property type="entry name" value="AMP-bd_C_sf"/>
</dbReference>
<evidence type="ECO:0000259" key="5">
    <source>
        <dbReference type="Pfam" id="PF00501"/>
    </source>
</evidence>
<dbReference type="EMBL" id="BMED01000001">
    <property type="protein sequence ID" value="GGC70022.1"/>
    <property type="molecule type" value="Genomic_DNA"/>
</dbReference>
<dbReference type="InterPro" id="IPR000873">
    <property type="entry name" value="AMP-dep_synth/lig_dom"/>
</dbReference>
<evidence type="ECO:0000256" key="3">
    <source>
        <dbReference type="ARBA" id="ARBA00023098"/>
    </source>
</evidence>
<evidence type="ECO:0000256" key="1">
    <source>
        <dbReference type="ARBA" id="ARBA00022598"/>
    </source>
</evidence>
<dbReference type="GO" id="GO:0004467">
    <property type="term" value="F:long-chain fatty acid-CoA ligase activity"/>
    <property type="evidence" value="ECO:0007669"/>
    <property type="project" value="UniProtKB-EC"/>
</dbReference>
<protein>
    <submittedName>
        <fullName evidence="6">Fatty-acid--CoA ligase</fullName>
    </submittedName>
</protein>
<dbReference type="Pfam" id="PF00501">
    <property type="entry name" value="AMP-binding"/>
    <property type="match status" value="1"/>
</dbReference>
<evidence type="ECO:0000313" key="7">
    <source>
        <dbReference type="Proteomes" id="UP000637423"/>
    </source>
</evidence>
<dbReference type="CDD" id="cd05907">
    <property type="entry name" value="VL_LC_FACS_like"/>
    <property type="match status" value="1"/>
</dbReference>
<evidence type="ECO:0000256" key="4">
    <source>
        <dbReference type="ARBA" id="ARBA00024484"/>
    </source>
</evidence>
<evidence type="ECO:0000256" key="2">
    <source>
        <dbReference type="ARBA" id="ARBA00022832"/>
    </source>
</evidence>
<reference evidence="6" key="1">
    <citation type="journal article" date="2014" name="Int. J. Syst. Evol. Microbiol.">
        <title>Complete genome sequence of Corynebacterium casei LMG S-19264T (=DSM 44701T), isolated from a smear-ripened cheese.</title>
        <authorList>
            <consortium name="US DOE Joint Genome Institute (JGI-PGF)"/>
            <person name="Walter F."/>
            <person name="Albersmeier A."/>
            <person name="Kalinowski J."/>
            <person name="Ruckert C."/>
        </authorList>
    </citation>
    <scope>NUCLEOTIDE SEQUENCE</scope>
    <source>
        <strain evidence="6">CGMCC 1.10998</strain>
    </source>
</reference>
<dbReference type="InterPro" id="IPR042099">
    <property type="entry name" value="ANL_N_sf"/>
</dbReference>
<reference evidence="6" key="2">
    <citation type="submission" date="2020-09" db="EMBL/GenBank/DDBJ databases">
        <authorList>
            <person name="Sun Q."/>
            <person name="Zhou Y."/>
        </authorList>
    </citation>
    <scope>NUCLEOTIDE SEQUENCE</scope>
    <source>
        <strain evidence="6">CGMCC 1.10998</strain>
    </source>
</reference>
<dbReference type="Gene3D" id="3.40.50.12780">
    <property type="entry name" value="N-terminal domain of ligase-like"/>
    <property type="match status" value="1"/>
</dbReference>
<evidence type="ECO:0000313" key="6">
    <source>
        <dbReference type="EMBL" id="GGC70022.1"/>
    </source>
</evidence>
<keyword evidence="3" id="KW-0443">Lipid metabolism</keyword>
<dbReference type="Gene3D" id="3.30.300.30">
    <property type="match status" value="1"/>
</dbReference>
<accession>A0A916XGB9</accession>
<comment type="caution">
    <text evidence="6">The sequence shown here is derived from an EMBL/GenBank/DDBJ whole genome shotgun (WGS) entry which is preliminary data.</text>
</comment>
<dbReference type="PROSITE" id="PS00455">
    <property type="entry name" value="AMP_BINDING"/>
    <property type="match status" value="1"/>
</dbReference>